<comment type="similarity">
    <text evidence="3">Belongs to the multi antimicrobial extrusion (MATE) (TC 2.A.66.1) family.</text>
</comment>
<feature type="transmembrane region" description="Helical" evidence="13">
    <location>
        <begin position="159"/>
        <end position="182"/>
    </location>
</feature>
<evidence type="ECO:0000313" key="15">
    <source>
        <dbReference type="Proteomes" id="UP000036503"/>
    </source>
</evidence>
<dbReference type="InterPro" id="IPR048279">
    <property type="entry name" value="MdtK-like"/>
</dbReference>
<keyword evidence="11 13" id="KW-0472">Membrane</keyword>
<keyword evidence="6" id="KW-0050">Antiport</keyword>
<dbReference type="GO" id="GO:0015297">
    <property type="term" value="F:antiporter activity"/>
    <property type="evidence" value="ECO:0007669"/>
    <property type="project" value="UniProtKB-KW"/>
</dbReference>
<dbReference type="InterPro" id="IPR002528">
    <property type="entry name" value="MATE_fam"/>
</dbReference>
<evidence type="ECO:0000256" key="8">
    <source>
        <dbReference type="ARBA" id="ARBA00022692"/>
    </source>
</evidence>
<comment type="function">
    <text evidence="1">Multidrug efflux pump.</text>
</comment>
<dbReference type="InParanoid" id="A0A0J6ZL02"/>
<evidence type="ECO:0000256" key="7">
    <source>
        <dbReference type="ARBA" id="ARBA00022475"/>
    </source>
</evidence>
<dbReference type="InterPro" id="IPR050222">
    <property type="entry name" value="MATE_MdtK"/>
</dbReference>
<feature type="transmembrane region" description="Helical" evidence="13">
    <location>
        <begin position="53"/>
        <end position="76"/>
    </location>
</feature>
<comment type="subcellular location">
    <subcellularLocation>
        <location evidence="2">Cell membrane</location>
        <topology evidence="2">Multi-pass membrane protein</topology>
    </subcellularLocation>
</comment>
<evidence type="ECO:0000256" key="12">
    <source>
        <dbReference type="ARBA" id="ARBA00031636"/>
    </source>
</evidence>
<dbReference type="PATRIC" id="fig|1122219.3.peg.2864"/>
<dbReference type="NCBIfam" id="TIGR00797">
    <property type="entry name" value="matE"/>
    <property type="match status" value="1"/>
</dbReference>
<evidence type="ECO:0000256" key="10">
    <source>
        <dbReference type="ARBA" id="ARBA00023065"/>
    </source>
</evidence>
<dbReference type="GO" id="GO:0005886">
    <property type="term" value="C:plasma membrane"/>
    <property type="evidence" value="ECO:0007669"/>
    <property type="project" value="UniProtKB-SubCell"/>
</dbReference>
<name>A0A0J6ZL02_9FIRM</name>
<keyword evidence="10" id="KW-0406">Ion transport</keyword>
<feature type="transmembrane region" description="Helical" evidence="13">
    <location>
        <begin position="407"/>
        <end position="432"/>
    </location>
</feature>
<dbReference type="PANTHER" id="PTHR43298">
    <property type="entry name" value="MULTIDRUG RESISTANCE PROTEIN NORM-RELATED"/>
    <property type="match status" value="1"/>
</dbReference>
<gene>
    <name evidence="14" type="ORF">AB840_13280</name>
</gene>
<feature type="transmembrane region" description="Helical" evidence="13">
    <location>
        <begin position="129"/>
        <end position="147"/>
    </location>
</feature>
<evidence type="ECO:0000256" key="2">
    <source>
        <dbReference type="ARBA" id="ARBA00004651"/>
    </source>
</evidence>
<keyword evidence="7" id="KW-1003">Cell membrane</keyword>
<evidence type="ECO:0000256" key="6">
    <source>
        <dbReference type="ARBA" id="ARBA00022449"/>
    </source>
</evidence>
<keyword evidence="9 13" id="KW-1133">Transmembrane helix</keyword>
<dbReference type="GO" id="GO:0006811">
    <property type="term" value="P:monoatomic ion transport"/>
    <property type="evidence" value="ECO:0007669"/>
    <property type="project" value="UniProtKB-KW"/>
</dbReference>
<feature type="transmembrane region" description="Helical" evidence="13">
    <location>
        <begin position="88"/>
        <end position="109"/>
    </location>
</feature>
<dbReference type="Proteomes" id="UP000036503">
    <property type="component" value="Unassembled WGS sequence"/>
</dbReference>
<evidence type="ECO:0000256" key="11">
    <source>
        <dbReference type="ARBA" id="ARBA00023136"/>
    </source>
</evidence>
<dbReference type="EMBL" id="LEKT01000061">
    <property type="protein sequence ID" value="KMO85496.1"/>
    <property type="molecule type" value="Genomic_DNA"/>
</dbReference>
<dbReference type="CDD" id="cd13138">
    <property type="entry name" value="MATE_yoeA_like"/>
    <property type="match status" value="1"/>
</dbReference>
<comment type="caution">
    <text evidence="14">The sequence shown here is derived from an EMBL/GenBank/DDBJ whole genome shotgun (WGS) entry which is preliminary data.</text>
</comment>
<sequence length="441" mass="47864">MLHGSLWDKILIVALPFALTGIMQQLFMAADIAMLGQLVGKEAMAAVGSNSSIIATTLSLFIGISLGANVVIAGFIGQRNEKGVHDAVHTAVLVALICGLVMTVIGELITRPLLVALAVPAELLDMAVMYLRIYLLGMPVILLYNFESSIFRSQGDTRTPLICLVISGLVKVVLNLAFILQLGMTVDGVATGTVIANLISSSLLFYFLRRSKSTIAVHMQDFRIDKKILKRMLQIGVPAGLQGMVFSLSNICIQSAINSLGADVMAASAAAFNIEIFAYFIINAFGQVCTTFTSQNYGARQLERCRQVMKISMIQDLLFSAAICGLLVWFGIPLLHLFNTDGAVVALGFIRLKYVAGLEVINTVIEIISGSMRGYGNSLIPAVITFFGICGTRITWVYTIFQTQMDFEILMIVFPVSWIVTAAAICVAYKIFMKQLNSDMP</sequence>
<organism evidence="14 15">
    <name type="scientific">Megasphaera cerevisiae DSM 20462</name>
    <dbReference type="NCBI Taxonomy" id="1122219"/>
    <lineage>
        <taxon>Bacteria</taxon>
        <taxon>Bacillati</taxon>
        <taxon>Bacillota</taxon>
        <taxon>Negativicutes</taxon>
        <taxon>Veillonellales</taxon>
        <taxon>Veillonellaceae</taxon>
        <taxon>Megasphaera</taxon>
    </lineage>
</organism>
<keyword evidence="5" id="KW-0813">Transport</keyword>
<evidence type="ECO:0000256" key="4">
    <source>
        <dbReference type="ARBA" id="ARBA00020268"/>
    </source>
</evidence>
<evidence type="ECO:0000256" key="13">
    <source>
        <dbReference type="SAM" id="Phobius"/>
    </source>
</evidence>
<feature type="transmembrane region" description="Helical" evidence="13">
    <location>
        <begin position="344"/>
        <end position="367"/>
    </location>
</feature>
<accession>A0A0J6ZL02</accession>
<dbReference type="AlphaFoldDB" id="A0A0J6ZL02"/>
<proteinExistence type="inferred from homology"/>
<reference evidence="14 15" key="1">
    <citation type="submission" date="2015-06" db="EMBL/GenBank/DDBJ databases">
        <title>Draft genome sequence of beer spoilage bacterium Megasphaera cerevisiae type strain 20462.</title>
        <authorList>
            <person name="Kutumbaka K."/>
            <person name="Pasmowitz J."/>
            <person name="Mategko J."/>
            <person name="Reyes D."/>
            <person name="Friedrich A."/>
            <person name="Han S."/>
            <person name="Martens-Habbena W."/>
            <person name="Neal-McKinney J."/>
            <person name="Janagama H.K."/>
            <person name="Nadala C."/>
            <person name="Samadpour M."/>
        </authorList>
    </citation>
    <scope>NUCLEOTIDE SEQUENCE [LARGE SCALE GENOMIC DNA]</scope>
    <source>
        <strain evidence="14 15">DSM 20462</strain>
    </source>
</reference>
<evidence type="ECO:0000256" key="5">
    <source>
        <dbReference type="ARBA" id="ARBA00022448"/>
    </source>
</evidence>
<keyword evidence="15" id="KW-1185">Reference proteome</keyword>
<dbReference type="STRING" id="39029.BSR42_04655"/>
<dbReference type="RefSeq" id="WP_072061854.1">
    <property type="nucleotide sequence ID" value="NZ_FUXD01000004.1"/>
</dbReference>
<dbReference type="PIRSF" id="PIRSF006603">
    <property type="entry name" value="DinF"/>
    <property type="match status" value="1"/>
</dbReference>
<evidence type="ECO:0000256" key="9">
    <source>
        <dbReference type="ARBA" id="ARBA00022989"/>
    </source>
</evidence>
<evidence type="ECO:0000256" key="3">
    <source>
        <dbReference type="ARBA" id="ARBA00010199"/>
    </source>
</evidence>
<evidence type="ECO:0000313" key="14">
    <source>
        <dbReference type="EMBL" id="KMO85496.1"/>
    </source>
</evidence>
<dbReference type="Pfam" id="PF01554">
    <property type="entry name" value="MatE"/>
    <property type="match status" value="2"/>
</dbReference>
<feature type="transmembrane region" description="Helical" evidence="13">
    <location>
        <begin position="379"/>
        <end position="401"/>
    </location>
</feature>
<evidence type="ECO:0000256" key="1">
    <source>
        <dbReference type="ARBA" id="ARBA00003408"/>
    </source>
</evidence>
<feature type="transmembrane region" description="Helical" evidence="13">
    <location>
        <begin position="235"/>
        <end position="257"/>
    </location>
</feature>
<protein>
    <recommendedName>
        <fullName evidence="4">Probable multidrug resistance protein NorM</fullName>
    </recommendedName>
    <alternativeName>
        <fullName evidence="12">Multidrug-efflux transporter</fullName>
    </alternativeName>
</protein>
<dbReference type="PANTHER" id="PTHR43298:SF2">
    <property type="entry name" value="FMN_FAD EXPORTER YEEO-RELATED"/>
    <property type="match status" value="1"/>
</dbReference>
<dbReference type="GO" id="GO:0042910">
    <property type="term" value="F:xenobiotic transmembrane transporter activity"/>
    <property type="evidence" value="ECO:0007669"/>
    <property type="project" value="InterPro"/>
</dbReference>
<keyword evidence="8 13" id="KW-0812">Transmembrane</keyword>
<feature type="transmembrane region" description="Helical" evidence="13">
    <location>
        <begin position="317"/>
        <end position="338"/>
    </location>
</feature>
<feature type="transmembrane region" description="Helical" evidence="13">
    <location>
        <begin position="188"/>
        <end position="208"/>
    </location>
</feature>